<name>A0A0D8L5X6_MORMO</name>
<dbReference type="Gene3D" id="3.40.50.1980">
    <property type="entry name" value="Nitrogenase molybdenum iron protein domain"/>
    <property type="match status" value="2"/>
</dbReference>
<dbReference type="InterPro" id="IPR002491">
    <property type="entry name" value="ABC_transptr_periplasmic_BD"/>
</dbReference>
<evidence type="ECO:0000313" key="4">
    <source>
        <dbReference type="Proteomes" id="UP000032582"/>
    </source>
</evidence>
<dbReference type="EMBL" id="JZSH01000288">
    <property type="protein sequence ID" value="KJF76591.1"/>
    <property type="molecule type" value="Genomic_DNA"/>
</dbReference>
<feature type="domain" description="Fe/B12 periplasmic-binding" evidence="2">
    <location>
        <begin position="53"/>
        <end position="359"/>
    </location>
</feature>
<comment type="caution">
    <text evidence="3">The sequence shown here is derived from an EMBL/GenBank/DDBJ whole genome shotgun (WGS) entry which is preliminary data.</text>
</comment>
<gene>
    <name evidence="3" type="ORF">UA45_17780</name>
</gene>
<reference evidence="3 4" key="1">
    <citation type="submission" date="2015-02" db="EMBL/GenBank/DDBJ databases">
        <title>Whole genome shotgun sequencing of cultured foodborne pathogen.</title>
        <authorList>
            <person name="Timme R."/>
            <person name="Allard M.W."/>
            <person name="Strain E."/>
            <person name="Evans P.S."/>
            <person name="Brown E."/>
        </authorList>
    </citation>
    <scope>NUCLEOTIDE SEQUENCE [LARGE SCALE GENOMIC DNA]</scope>
    <source>
        <strain evidence="3 4">GCSL-TSO-24</strain>
    </source>
</reference>
<feature type="chain" id="PRO_5002332469" evidence="1">
    <location>
        <begin position="33"/>
        <end position="385"/>
    </location>
</feature>
<organism evidence="3 4">
    <name type="scientific">Morganella morganii</name>
    <name type="common">Proteus morganii</name>
    <dbReference type="NCBI Taxonomy" id="582"/>
    <lineage>
        <taxon>Bacteria</taxon>
        <taxon>Pseudomonadati</taxon>
        <taxon>Pseudomonadota</taxon>
        <taxon>Gammaproteobacteria</taxon>
        <taxon>Enterobacterales</taxon>
        <taxon>Morganellaceae</taxon>
        <taxon>Morganella</taxon>
    </lineage>
</organism>
<dbReference type="SUPFAM" id="SSF53807">
    <property type="entry name" value="Helical backbone' metal receptor"/>
    <property type="match status" value="1"/>
</dbReference>
<keyword evidence="1" id="KW-0732">Signal</keyword>
<accession>A0A0D8L5X6</accession>
<dbReference type="PANTHER" id="PTHR30535:SF34">
    <property type="entry name" value="MOLYBDATE-BINDING PROTEIN MOLA"/>
    <property type="match status" value="1"/>
</dbReference>
<evidence type="ECO:0000259" key="2">
    <source>
        <dbReference type="PROSITE" id="PS50983"/>
    </source>
</evidence>
<proteinExistence type="predicted"/>
<dbReference type="InterPro" id="IPR050902">
    <property type="entry name" value="ABC_Transporter_SBP"/>
</dbReference>
<dbReference type="CDD" id="cd01139">
    <property type="entry name" value="TroA_f"/>
    <property type="match status" value="1"/>
</dbReference>
<evidence type="ECO:0000313" key="3">
    <source>
        <dbReference type="EMBL" id="KJF76591.1"/>
    </source>
</evidence>
<dbReference type="PATRIC" id="fig|582.24.peg.5669"/>
<dbReference type="Proteomes" id="UP000032582">
    <property type="component" value="Unassembled WGS sequence"/>
</dbReference>
<dbReference type="Pfam" id="PF01497">
    <property type="entry name" value="Peripla_BP_2"/>
    <property type="match status" value="1"/>
</dbReference>
<dbReference type="PANTHER" id="PTHR30535">
    <property type="entry name" value="VITAMIN B12-BINDING PROTEIN"/>
    <property type="match status" value="1"/>
</dbReference>
<feature type="signal peptide" evidence="1">
    <location>
        <begin position="1"/>
        <end position="32"/>
    </location>
</feature>
<protein>
    <submittedName>
        <fullName evidence="3">Iron transporter</fullName>
    </submittedName>
</protein>
<sequence>MKHMFHAAGRFPALIITLCAALAALLPFSTAAAPITVTDIAGRTVTVNAPVSRIMLADSRVLVALNILHPSEPLKGIAAWDDALTKKAPDLRIAYEKPFPQLKDIPVFPNPYTSDFSVEKALTYQPDLVIFDTGLQSKLTESGTLDLLEKSGIPVIFIDFRQYPLQNTMPSMTLLGQVFGQEKQAAAFNDFYRQRLDLIRSRVANIPEDKKPTVFIERAAGLAGENSCCKTFGNGNFGEFVATAGGHNLGADWFKNGMGGEMNEEQIIAADPQFYLMTVADWESTRKGSVSVPLGYTGSEERAVPALEKLMTRPKLQHLTAYQQKQVLALYQQYYDTPFNIIAVEAIAKMLHPALFPELDPQADSLMLHKTFTALDGSGLFWLQP</sequence>
<dbReference type="AlphaFoldDB" id="A0A0D8L5X6"/>
<dbReference type="PROSITE" id="PS50983">
    <property type="entry name" value="FE_B12_PBP"/>
    <property type="match status" value="1"/>
</dbReference>
<evidence type="ECO:0000256" key="1">
    <source>
        <dbReference type="SAM" id="SignalP"/>
    </source>
</evidence>